<name>A0ABN9Q8L9_9DINO</name>
<reference evidence="2" key="1">
    <citation type="submission" date="2023-10" db="EMBL/GenBank/DDBJ databases">
        <authorList>
            <person name="Chen Y."/>
            <person name="Shah S."/>
            <person name="Dougan E. K."/>
            <person name="Thang M."/>
            <person name="Chan C."/>
        </authorList>
    </citation>
    <scope>NUCLEOTIDE SEQUENCE [LARGE SCALE GENOMIC DNA]</scope>
</reference>
<keyword evidence="3" id="KW-1185">Reference proteome</keyword>
<accession>A0ABN9Q8L9</accession>
<organism evidence="2 3">
    <name type="scientific">Prorocentrum cordatum</name>
    <dbReference type="NCBI Taxonomy" id="2364126"/>
    <lineage>
        <taxon>Eukaryota</taxon>
        <taxon>Sar</taxon>
        <taxon>Alveolata</taxon>
        <taxon>Dinophyceae</taxon>
        <taxon>Prorocentrales</taxon>
        <taxon>Prorocentraceae</taxon>
        <taxon>Prorocentrum</taxon>
    </lineage>
</organism>
<gene>
    <name evidence="2" type="ORF">PCOR1329_LOCUS9754</name>
</gene>
<dbReference type="Proteomes" id="UP001189429">
    <property type="component" value="Unassembled WGS sequence"/>
</dbReference>
<sequence length="145" mass="15255">MAARRDGPDCLGWLTVARRPREGWILRLTGGGATPSPAGFALGAGRAKHASGAGRSVLRSSEKKASAREEQSTTRVSFGGSDFEDYEPSSSESEGSVDIEAMMSSLTPLTVPPQVASRVASKEEELALEEARTIAFKDGPSKATD</sequence>
<evidence type="ECO:0000313" key="2">
    <source>
        <dbReference type="EMBL" id="CAK0802145.1"/>
    </source>
</evidence>
<feature type="region of interest" description="Disordered" evidence="1">
    <location>
        <begin position="31"/>
        <end position="117"/>
    </location>
</feature>
<proteinExistence type="predicted"/>
<comment type="caution">
    <text evidence="2">The sequence shown here is derived from an EMBL/GenBank/DDBJ whole genome shotgun (WGS) entry which is preliminary data.</text>
</comment>
<feature type="compositionally biased region" description="Basic and acidic residues" evidence="1">
    <location>
        <begin position="60"/>
        <end position="72"/>
    </location>
</feature>
<evidence type="ECO:0000313" key="3">
    <source>
        <dbReference type="Proteomes" id="UP001189429"/>
    </source>
</evidence>
<dbReference type="EMBL" id="CAUYUJ010002736">
    <property type="protein sequence ID" value="CAK0802145.1"/>
    <property type="molecule type" value="Genomic_DNA"/>
</dbReference>
<evidence type="ECO:0000256" key="1">
    <source>
        <dbReference type="SAM" id="MobiDB-lite"/>
    </source>
</evidence>
<protein>
    <submittedName>
        <fullName evidence="2">Uncharacterized protein</fullName>
    </submittedName>
</protein>